<dbReference type="Gene3D" id="3.30.70.1050">
    <property type="entry name" value="Trigger factor ribosome-binding domain"/>
    <property type="match status" value="1"/>
</dbReference>
<evidence type="ECO:0000313" key="12">
    <source>
        <dbReference type="EMBL" id="TYK24071.1"/>
    </source>
</evidence>
<protein>
    <recommendedName>
        <fullName evidence="3">peptidylprolyl isomerase</fullName>
        <ecNumber evidence="3">5.2.1.8</ecNumber>
    </recommendedName>
</protein>
<evidence type="ECO:0000313" key="13">
    <source>
        <dbReference type="Proteomes" id="UP000321393"/>
    </source>
</evidence>
<feature type="domain" description="Trigger factor ribosome-binding bacterial" evidence="9">
    <location>
        <begin position="90"/>
        <end position="234"/>
    </location>
</feature>
<dbReference type="EMBL" id="SSTD01004087">
    <property type="protein sequence ID" value="TYK24071.1"/>
    <property type="molecule type" value="Genomic_DNA"/>
</dbReference>
<dbReference type="Pfam" id="PF05697">
    <property type="entry name" value="Trigger_N"/>
    <property type="match status" value="1"/>
</dbReference>
<evidence type="ECO:0000256" key="7">
    <source>
        <dbReference type="ARBA" id="ARBA00024849"/>
    </source>
</evidence>
<dbReference type="OrthoDB" id="3366at2759"/>
<dbReference type="NCBIfam" id="TIGR00115">
    <property type="entry name" value="tig"/>
    <property type="match status" value="1"/>
</dbReference>
<comment type="catalytic activity">
    <reaction evidence="1">
        <text>[protein]-peptidylproline (omega=180) = [protein]-peptidylproline (omega=0)</text>
        <dbReference type="Rhea" id="RHEA:16237"/>
        <dbReference type="Rhea" id="RHEA-COMP:10747"/>
        <dbReference type="Rhea" id="RHEA-COMP:10748"/>
        <dbReference type="ChEBI" id="CHEBI:83833"/>
        <dbReference type="ChEBI" id="CHEBI:83834"/>
        <dbReference type="EC" id="5.2.1.8"/>
    </reaction>
</comment>
<evidence type="ECO:0000259" key="9">
    <source>
        <dbReference type="Pfam" id="PF05697"/>
    </source>
</evidence>
<evidence type="ECO:0000256" key="2">
    <source>
        <dbReference type="ARBA" id="ARBA00005464"/>
    </source>
</evidence>
<dbReference type="STRING" id="1194695.A0A5A7UMM3"/>
<proteinExistence type="inferred from homology"/>
<evidence type="ECO:0000313" key="14">
    <source>
        <dbReference type="Proteomes" id="UP000321947"/>
    </source>
</evidence>
<dbReference type="InterPro" id="IPR008881">
    <property type="entry name" value="Trigger_fac_ribosome-bd_bac"/>
</dbReference>
<keyword evidence="6" id="KW-0413">Isomerase</keyword>
<dbReference type="InterPro" id="IPR036611">
    <property type="entry name" value="Trigger_fac_ribosome-bd_sf"/>
</dbReference>
<dbReference type="PANTHER" id="PTHR30560:SF3">
    <property type="entry name" value="TRIGGER FACTOR-LIKE PROTEIN TIG, CHLOROPLASTIC"/>
    <property type="match status" value="1"/>
</dbReference>
<evidence type="ECO:0000313" key="11">
    <source>
        <dbReference type="EMBL" id="KAA0055847.1"/>
    </source>
</evidence>
<dbReference type="EC" id="5.2.1.8" evidence="3"/>
<dbReference type="GO" id="GO:0003755">
    <property type="term" value="F:peptidyl-prolyl cis-trans isomerase activity"/>
    <property type="evidence" value="ECO:0007669"/>
    <property type="project" value="UniProtKB-KW"/>
</dbReference>
<keyword evidence="5" id="KW-0143">Chaperone</keyword>
<feature type="coiled-coil region" evidence="8">
    <location>
        <begin position="477"/>
        <end position="508"/>
    </location>
</feature>
<dbReference type="Gene3D" id="3.10.50.40">
    <property type="match status" value="1"/>
</dbReference>
<dbReference type="FunFam" id="1.10.3120.10:FF:000004">
    <property type="entry name" value="Chloroplast trigger factor"/>
    <property type="match status" value="1"/>
</dbReference>
<evidence type="ECO:0000256" key="4">
    <source>
        <dbReference type="ARBA" id="ARBA00023110"/>
    </source>
</evidence>
<dbReference type="GO" id="GO:0043335">
    <property type="term" value="P:protein unfolding"/>
    <property type="evidence" value="ECO:0007669"/>
    <property type="project" value="TreeGrafter"/>
</dbReference>
<comment type="similarity">
    <text evidence="2">Belongs to the FKBP-type PPIase family. Tig subfamily.</text>
</comment>
<dbReference type="InterPro" id="IPR005215">
    <property type="entry name" value="Trig_fac"/>
</dbReference>
<dbReference type="Gene3D" id="1.10.3120.10">
    <property type="entry name" value="Trigger factor, C-terminal domain"/>
    <property type="match status" value="1"/>
</dbReference>
<dbReference type="SUPFAM" id="SSF54534">
    <property type="entry name" value="FKBP-like"/>
    <property type="match status" value="1"/>
</dbReference>
<comment type="caution">
    <text evidence="11">The sequence shown here is derived from an EMBL/GenBank/DDBJ whole genome shotgun (WGS) entry which is preliminary data.</text>
</comment>
<dbReference type="InterPro" id="IPR008880">
    <property type="entry name" value="Trigger_fac_C"/>
</dbReference>
<evidence type="ECO:0000256" key="6">
    <source>
        <dbReference type="ARBA" id="ARBA00023235"/>
    </source>
</evidence>
<reference evidence="13 14" key="1">
    <citation type="submission" date="2019-08" db="EMBL/GenBank/DDBJ databases">
        <title>Draft genome sequences of two oriental melons (Cucumis melo L. var makuwa).</title>
        <authorList>
            <person name="Kwon S.-Y."/>
        </authorList>
    </citation>
    <scope>NUCLEOTIDE SEQUENCE [LARGE SCALE GENOMIC DNA]</scope>
    <source>
        <strain evidence="14">cv. Chang Bougi</strain>
        <strain evidence="13">cv. SW 3</strain>
        <tissue evidence="11">Leaf</tissue>
    </source>
</reference>
<dbReference type="FunFam" id="3.30.70.1050:FF:000004">
    <property type="entry name" value="Trigger factor"/>
    <property type="match status" value="1"/>
</dbReference>
<evidence type="ECO:0000256" key="5">
    <source>
        <dbReference type="ARBA" id="ARBA00023186"/>
    </source>
</evidence>
<dbReference type="GO" id="GO:0043022">
    <property type="term" value="F:ribosome binding"/>
    <property type="evidence" value="ECO:0007669"/>
    <property type="project" value="TreeGrafter"/>
</dbReference>
<dbReference type="HAMAP" id="MF_00303">
    <property type="entry name" value="Trigger_factor_Tig"/>
    <property type="match status" value="1"/>
</dbReference>
<dbReference type="GO" id="GO:0015031">
    <property type="term" value="P:protein transport"/>
    <property type="evidence" value="ECO:0007669"/>
    <property type="project" value="InterPro"/>
</dbReference>
<dbReference type="AlphaFoldDB" id="A0A5A7UMM3"/>
<dbReference type="PANTHER" id="PTHR30560">
    <property type="entry name" value="TRIGGER FACTOR CHAPERONE AND PEPTIDYL-PROLYL CIS/TRANS ISOMERASE"/>
    <property type="match status" value="1"/>
</dbReference>
<feature type="domain" description="Trigger factor C-terminal" evidence="10">
    <location>
        <begin position="370"/>
        <end position="507"/>
    </location>
</feature>
<dbReference type="GO" id="GO:0051083">
    <property type="term" value="P:'de novo' cotranslational protein folding"/>
    <property type="evidence" value="ECO:0007669"/>
    <property type="project" value="TreeGrafter"/>
</dbReference>
<evidence type="ECO:0000256" key="8">
    <source>
        <dbReference type="SAM" id="Coils"/>
    </source>
</evidence>
<dbReference type="InterPro" id="IPR027304">
    <property type="entry name" value="Trigger_fact/SurA_dom_sf"/>
</dbReference>
<dbReference type="Proteomes" id="UP000321393">
    <property type="component" value="Unassembled WGS sequence"/>
</dbReference>
<dbReference type="GO" id="GO:0044183">
    <property type="term" value="F:protein folding chaperone"/>
    <property type="evidence" value="ECO:0007669"/>
    <property type="project" value="TreeGrafter"/>
</dbReference>
<dbReference type="SUPFAM" id="SSF102735">
    <property type="entry name" value="Trigger factor ribosome-binding domain"/>
    <property type="match status" value="1"/>
</dbReference>
<dbReference type="InterPro" id="IPR046357">
    <property type="entry name" value="PPIase_dom_sf"/>
</dbReference>
<dbReference type="SUPFAM" id="SSF109998">
    <property type="entry name" value="Triger factor/SurA peptide-binding domain-like"/>
    <property type="match status" value="1"/>
</dbReference>
<dbReference type="Pfam" id="PF05698">
    <property type="entry name" value="Trigger_C"/>
    <property type="match status" value="1"/>
</dbReference>
<organism evidence="11 13">
    <name type="scientific">Cucumis melo var. makuwa</name>
    <name type="common">Oriental melon</name>
    <dbReference type="NCBI Taxonomy" id="1194695"/>
    <lineage>
        <taxon>Eukaryota</taxon>
        <taxon>Viridiplantae</taxon>
        <taxon>Streptophyta</taxon>
        <taxon>Embryophyta</taxon>
        <taxon>Tracheophyta</taxon>
        <taxon>Spermatophyta</taxon>
        <taxon>Magnoliopsida</taxon>
        <taxon>eudicotyledons</taxon>
        <taxon>Gunneridae</taxon>
        <taxon>Pentapetalae</taxon>
        <taxon>rosids</taxon>
        <taxon>fabids</taxon>
        <taxon>Cucurbitales</taxon>
        <taxon>Cucurbitaceae</taxon>
        <taxon>Benincaseae</taxon>
        <taxon>Cucumis</taxon>
    </lineage>
</organism>
<evidence type="ECO:0000256" key="1">
    <source>
        <dbReference type="ARBA" id="ARBA00000971"/>
    </source>
</evidence>
<dbReference type="InterPro" id="IPR037041">
    <property type="entry name" value="Trigger_fac_C_sf"/>
</dbReference>
<evidence type="ECO:0000259" key="10">
    <source>
        <dbReference type="Pfam" id="PF05698"/>
    </source>
</evidence>
<keyword evidence="4" id="KW-0697">Rotamase</keyword>
<keyword evidence="8" id="KW-0175">Coiled coil</keyword>
<dbReference type="EMBL" id="SSTE01008385">
    <property type="protein sequence ID" value="KAA0055847.1"/>
    <property type="molecule type" value="Genomic_DNA"/>
</dbReference>
<comment type="function">
    <text evidence="7">Involved in protein export. Acts as a chaperone by maintaining the newly synthesized protein in an open conformation. Functions as a peptidyl-prolyl cis-trans isomerase.</text>
</comment>
<gene>
    <name evidence="12" type="ORF">E5676_scaffold943G00410</name>
    <name evidence="11" type="ORF">E6C27_scaffold104G00230</name>
</gene>
<dbReference type="Proteomes" id="UP000321947">
    <property type="component" value="Unassembled WGS sequence"/>
</dbReference>
<dbReference type="FunFam" id="3.10.50.40:FF:000001">
    <property type="entry name" value="Trigger factor"/>
    <property type="match status" value="1"/>
</dbReference>
<evidence type="ECO:0000256" key="3">
    <source>
        <dbReference type="ARBA" id="ARBA00013194"/>
    </source>
</evidence>
<sequence>MELFTSNFSSTLLNHLPWRPSLSSPSSISASFSKTHLLQSNNLRFFPPPFHLLHPLQISTTSRRFAASPSSPSSVDLGPKIDKLPADLEISETEEPNSSVRLSVGVPPAVCEDCHRRVIAEFMKQAKIPGFRPGKVPESILVSYVGKDHVQKAIVESILKRTLPHAMSSVAGRALKDSVRIASKFSDLEHTFSSQGSLRYDIIVDVAPEVRWVPENGYKNLKVVVEIDNEIDAQKTSEEELKRRHKSLGTLRIVTDRGLQMGDVAVIDISAITMGQDESGGQKIPSAESKGYRFDTEDGDKLLTGFLDSLIGIQRGETKSFPLVFPESWNQEDLRGVHAQFTVECKELFYRELPELDDSLADKLLPGSTTLEQVKEALLQRCLEVEQTAKDQATDNALLDQLCKMVEVDIPISIFEEQGRQLYGAKLLQIQANMKLNEQQLATLSSPKAVKEYLENQRDNITHVIKQNLAVGDIFKRENLQVDTEELLKEVENSVAEFKRSKQEYDEDRVQEQEPQFHIFCKSIAKSQSLSFGNEGGLGCLS</sequence>
<accession>A0A5A7UMM3</accession>
<name>A0A5A7UMM3_CUCMM</name>